<keyword evidence="2" id="KW-0238">DNA-binding</keyword>
<dbReference type="EMBL" id="JBHUCO010000045">
    <property type="protein sequence ID" value="MFD1522291.1"/>
    <property type="molecule type" value="Genomic_DNA"/>
</dbReference>
<sequence>MERSAPGSLVPEVGLDRTSPVPLYFQVASRVQQLIESGEMPVGGRLENELELAERLGVSRPTIRRAVQYLVERGVLVRKRGAGTQIVHPKVRRPVELTSLYDDLAKTGQKPRTEVQTLRVGPAPDHVAEALGLDGNAHVTWIERLRFADGEPLAIMHNAVPVDVLPLGRADLEGHGLYELLRAAGYAPRMASQVVGARVATTAEARMLGDVRGAPLLTMTRTAWDASGQAVEYGSHIYRATRYAFELTLST</sequence>
<keyword evidence="1" id="KW-0805">Transcription regulation</keyword>
<dbReference type="Gene3D" id="1.10.10.10">
    <property type="entry name" value="Winged helix-like DNA-binding domain superfamily/Winged helix DNA-binding domain"/>
    <property type="match status" value="1"/>
</dbReference>
<dbReference type="Pfam" id="PF00392">
    <property type="entry name" value="GntR"/>
    <property type="match status" value="1"/>
</dbReference>
<evidence type="ECO:0000256" key="3">
    <source>
        <dbReference type="ARBA" id="ARBA00023163"/>
    </source>
</evidence>
<dbReference type="InterPro" id="IPR011663">
    <property type="entry name" value="UTRA"/>
</dbReference>
<organism evidence="5 6">
    <name type="scientific">Pseudonocardia yunnanensis</name>
    <dbReference type="NCBI Taxonomy" id="58107"/>
    <lineage>
        <taxon>Bacteria</taxon>
        <taxon>Bacillati</taxon>
        <taxon>Actinomycetota</taxon>
        <taxon>Actinomycetes</taxon>
        <taxon>Pseudonocardiales</taxon>
        <taxon>Pseudonocardiaceae</taxon>
        <taxon>Pseudonocardia</taxon>
    </lineage>
</organism>
<dbReference type="InterPro" id="IPR028978">
    <property type="entry name" value="Chorismate_lyase_/UTRA_dom_sf"/>
</dbReference>
<dbReference type="Proteomes" id="UP001597114">
    <property type="component" value="Unassembled WGS sequence"/>
</dbReference>
<evidence type="ECO:0000256" key="2">
    <source>
        <dbReference type="ARBA" id="ARBA00023125"/>
    </source>
</evidence>
<dbReference type="SMART" id="SM00345">
    <property type="entry name" value="HTH_GNTR"/>
    <property type="match status" value="1"/>
</dbReference>
<dbReference type="PRINTS" id="PR00035">
    <property type="entry name" value="HTHGNTR"/>
</dbReference>
<dbReference type="InterPro" id="IPR036388">
    <property type="entry name" value="WH-like_DNA-bd_sf"/>
</dbReference>
<evidence type="ECO:0000259" key="4">
    <source>
        <dbReference type="PROSITE" id="PS50949"/>
    </source>
</evidence>
<dbReference type="SMART" id="SM00866">
    <property type="entry name" value="UTRA"/>
    <property type="match status" value="1"/>
</dbReference>
<dbReference type="PROSITE" id="PS50949">
    <property type="entry name" value="HTH_GNTR"/>
    <property type="match status" value="1"/>
</dbReference>
<evidence type="ECO:0000313" key="5">
    <source>
        <dbReference type="EMBL" id="MFD1522291.1"/>
    </source>
</evidence>
<dbReference type="InterPro" id="IPR050679">
    <property type="entry name" value="Bact_HTH_transcr_reg"/>
</dbReference>
<dbReference type="PANTHER" id="PTHR44846">
    <property type="entry name" value="MANNOSYL-D-GLYCERATE TRANSPORT/METABOLISM SYSTEM REPRESSOR MNGR-RELATED"/>
    <property type="match status" value="1"/>
</dbReference>
<dbReference type="InterPro" id="IPR036390">
    <property type="entry name" value="WH_DNA-bd_sf"/>
</dbReference>
<name>A0ABW4F443_9PSEU</name>
<evidence type="ECO:0000256" key="1">
    <source>
        <dbReference type="ARBA" id="ARBA00023015"/>
    </source>
</evidence>
<dbReference type="RefSeq" id="WP_344723660.1">
    <property type="nucleotide sequence ID" value="NZ_BAAAUS010000023.1"/>
</dbReference>
<keyword evidence="6" id="KW-1185">Reference proteome</keyword>
<protein>
    <submittedName>
        <fullName evidence="5">GntR family transcriptional regulator</fullName>
    </submittedName>
</protein>
<evidence type="ECO:0000313" key="6">
    <source>
        <dbReference type="Proteomes" id="UP001597114"/>
    </source>
</evidence>
<proteinExistence type="predicted"/>
<dbReference type="InterPro" id="IPR000524">
    <property type="entry name" value="Tscrpt_reg_HTH_GntR"/>
</dbReference>
<dbReference type="SUPFAM" id="SSF46785">
    <property type="entry name" value="Winged helix' DNA-binding domain"/>
    <property type="match status" value="1"/>
</dbReference>
<dbReference type="PANTHER" id="PTHR44846:SF17">
    <property type="entry name" value="GNTR-FAMILY TRANSCRIPTIONAL REGULATOR"/>
    <property type="match status" value="1"/>
</dbReference>
<reference evidence="6" key="1">
    <citation type="journal article" date="2019" name="Int. J. Syst. Evol. Microbiol.">
        <title>The Global Catalogue of Microorganisms (GCM) 10K type strain sequencing project: providing services to taxonomists for standard genome sequencing and annotation.</title>
        <authorList>
            <consortium name="The Broad Institute Genomics Platform"/>
            <consortium name="The Broad Institute Genome Sequencing Center for Infectious Disease"/>
            <person name="Wu L."/>
            <person name="Ma J."/>
        </authorList>
    </citation>
    <scope>NUCLEOTIDE SEQUENCE [LARGE SCALE GENOMIC DNA]</scope>
    <source>
        <strain evidence="6">CCM 7043</strain>
    </source>
</reference>
<comment type="caution">
    <text evidence="5">The sequence shown here is derived from an EMBL/GenBank/DDBJ whole genome shotgun (WGS) entry which is preliminary data.</text>
</comment>
<dbReference type="Pfam" id="PF07702">
    <property type="entry name" value="UTRA"/>
    <property type="match status" value="1"/>
</dbReference>
<keyword evidence="3" id="KW-0804">Transcription</keyword>
<accession>A0ABW4F443</accession>
<dbReference type="Gene3D" id="3.40.1410.10">
    <property type="entry name" value="Chorismate lyase-like"/>
    <property type="match status" value="1"/>
</dbReference>
<gene>
    <name evidence="5" type="ORF">ACFSJD_32665</name>
</gene>
<dbReference type="SUPFAM" id="SSF64288">
    <property type="entry name" value="Chorismate lyase-like"/>
    <property type="match status" value="1"/>
</dbReference>
<dbReference type="CDD" id="cd07377">
    <property type="entry name" value="WHTH_GntR"/>
    <property type="match status" value="1"/>
</dbReference>
<feature type="domain" description="HTH gntR-type" evidence="4">
    <location>
        <begin position="21"/>
        <end position="89"/>
    </location>
</feature>